<comment type="subcellular location">
    <subcellularLocation>
        <location evidence="8">Nucleus</location>
    </subcellularLocation>
</comment>
<reference evidence="12 13" key="1">
    <citation type="submission" date="2024-01" db="EMBL/GenBank/DDBJ databases">
        <title>Complete genome of Cladobotryum mycophilum ATHUM6906.</title>
        <authorList>
            <person name="Christinaki A.C."/>
            <person name="Myridakis A.I."/>
            <person name="Kouvelis V.N."/>
        </authorList>
    </citation>
    <scope>NUCLEOTIDE SEQUENCE [LARGE SCALE GENOMIC DNA]</scope>
    <source>
        <strain evidence="12 13">ATHUM6906</strain>
    </source>
</reference>
<dbReference type="SUPFAM" id="SSF55979">
    <property type="entry name" value="DNA clamp"/>
    <property type="match status" value="2"/>
</dbReference>
<dbReference type="SUPFAM" id="SSF53613">
    <property type="entry name" value="Ribokinase-like"/>
    <property type="match status" value="1"/>
</dbReference>
<dbReference type="CDD" id="cd00577">
    <property type="entry name" value="PCNA"/>
    <property type="match status" value="1"/>
</dbReference>
<dbReference type="PROSITE" id="PS01251">
    <property type="entry name" value="PCNA_1"/>
    <property type="match status" value="1"/>
</dbReference>
<organism evidence="12 13">
    <name type="scientific">Cladobotryum mycophilum</name>
    <dbReference type="NCBI Taxonomy" id="491253"/>
    <lineage>
        <taxon>Eukaryota</taxon>
        <taxon>Fungi</taxon>
        <taxon>Dikarya</taxon>
        <taxon>Ascomycota</taxon>
        <taxon>Pezizomycotina</taxon>
        <taxon>Sordariomycetes</taxon>
        <taxon>Hypocreomycetidae</taxon>
        <taxon>Hypocreales</taxon>
        <taxon>Hypocreaceae</taxon>
        <taxon>Cladobotryum</taxon>
    </lineage>
</organism>
<keyword evidence="13" id="KW-1185">Reference proteome</keyword>
<protein>
    <recommendedName>
        <fullName evidence="8">DNA sliding clamp PCNA</fullName>
    </recommendedName>
</protein>
<sequence>MLEARLDQAVLLKRLIDAIKDLVQDCNFDCNDSGIALQAMDNSHVALVSMLLKAEGFAPYRCDRNIALGVNLTSLTKVLRAAGDKDVVTLKAEDAPDVLNLLFESPEHDRVSEYDLKLMDIDQEHLGIPETEYAATITMPAAEFRRICTDLAAMSESVGIEASKDGVKFSCNGDIGNGSVTLRSHTSVEDTSNSIQIALTEPVSLTFSLKYLVNFCKAAALSSQVKICLSSEVPLLVEYLVDTSNSYLRFYLAPKIGDDDNVGNKVAVFVLQSLGCDVAALNTVQFSNHTGYSQWKGTKVSAQEITDLYEGLRHSYLDDFDMMLSGYIPGAEAVVAVGKIAEDLKTRWQTTPGKFFWVLDPVMGDNGRIYVAQDVVPVYKSLLSHADLILPNQFEAEYVSTPTALTVRGWWTELDGTDSLFFLSRLLSDVKITDMDSLTQAIEVLHDKYHVPHLVITSVNLEASDHPPSHLSVVGSSMTSKRKARPFKIVFPSIDCYFSGTGDMFGALVTMRMREAVNAVPGLSSRASWLPDDNVHAADLPLARATEKVLASMHEVLTRTRDNMDAVAERTWALLPKEDRNDEQKRNSVKAKAAELQLVTNLDCLRSPVTEYRARSMHNHVNGNQ</sequence>
<dbReference type="InterPro" id="IPR000730">
    <property type="entry name" value="Pr_cel_nuc_antig"/>
</dbReference>
<feature type="domain" description="Proliferating cell nuclear antigen PCNA N-terminal" evidence="10">
    <location>
        <begin position="1"/>
        <end position="123"/>
    </location>
</feature>
<evidence type="ECO:0000259" key="11">
    <source>
        <dbReference type="Pfam" id="PF02747"/>
    </source>
</evidence>
<evidence type="ECO:0000256" key="6">
    <source>
        <dbReference type="ARBA" id="ARBA00022840"/>
    </source>
</evidence>
<evidence type="ECO:0000256" key="5">
    <source>
        <dbReference type="ARBA" id="ARBA00022777"/>
    </source>
</evidence>
<comment type="similarity">
    <text evidence="2 9">Belongs to the PCNA family.</text>
</comment>
<keyword evidence="4" id="KW-0547">Nucleotide-binding</keyword>
<comment type="similarity">
    <text evidence="1">Belongs to the pyridoxine kinase family.</text>
</comment>
<keyword evidence="6" id="KW-0067">ATP-binding</keyword>
<dbReference type="InterPro" id="IPR004625">
    <property type="entry name" value="PyrdxlKinase"/>
</dbReference>
<dbReference type="Pfam" id="PF02747">
    <property type="entry name" value="PCNA_C"/>
    <property type="match status" value="1"/>
</dbReference>
<evidence type="ECO:0000256" key="7">
    <source>
        <dbReference type="ARBA" id="ARBA00023125"/>
    </source>
</evidence>
<dbReference type="PANTHER" id="PTHR11352:SF0">
    <property type="entry name" value="PROLIFERATING CELL NUCLEAR ANTIGEN"/>
    <property type="match status" value="1"/>
</dbReference>
<keyword evidence="8" id="KW-0539">Nucleus</keyword>
<evidence type="ECO:0000256" key="4">
    <source>
        <dbReference type="ARBA" id="ARBA00022741"/>
    </source>
</evidence>
<dbReference type="InterPro" id="IPR046938">
    <property type="entry name" value="DNA_clamp_sf"/>
</dbReference>
<dbReference type="Pfam" id="PF00705">
    <property type="entry name" value="PCNA_N"/>
    <property type="match status" value="1"/>
</dbReference>
<dbReference type="PROSITE" id="PS00293">
    <property type="entry name" value="PCNA_2"/>
    <property type="match status" value="1"/>
</dbReference>
<dbReference type="Proteomes" id="UP001338125">
    <property type="component" value="Unassembled WGS sequence"/>
</dbReference>
<dbReference type="InterPro" id="IPR022649">
    <property type="entry name" value="Pr_cel_nuc_antig_C"/>
</dbReference>
<evidence type="ECO:0000256" key="8">
    <source>
        <dbReference type="RuleBase" id="RU000641"/>
    </source>
</evidence>
<dbReference type="InterPro" id="IPR022648">
    <property type="entry name" value="Pr_cel_nuc_antig_N"/>
</dbReference>
<evidence type="ECO:0000256" key="9">
    <source>
        <dbReference type="RuleBase" id="RU003671"/>
    </source>
</evidence>
<dbReference type="HAMAP" id="MF_00317">
    <property type="entry name" value="DNApol_clamp_arch"/>
    <property type="match status" value="1"/>
</dbReference>
<dbReference type="PANTHER" id="PTHR11352">
    <property type="entry name" value="PROLIFERATING CELL NUCLEAR ANTIGEN"/>
    <property type="match status" value="1"/>
</dbReference>
<evidence type="ECO:0000256" key="1">
    <source>
        <dbReference type="ARBA" id="ARBA00008805"/>
    </source>
</evidence>
<dbReference type="NCBIfam" id="TIGR00590">
    <property type="entry name" value="pcna"/>
    <property type="match status" value="1"/>
</dbReference>
<evidence type="ECO:0000313" key="12">
    <source>
        <dbReference type="EMBL" id="KAK5990878.1"/>
    </source>
</evidence>
<evidence type="ECO:0000256" key="2">
    <source>
        <dbReference type="ARBA" id="ARBA00010462"/>
    </source>
</evidence>
<dbReference type="PRINTS" id="PR00339">
    <property type="entry name" value="PCNACYCLIN"/>
</dbReference>
<comment type="function">
    <text evidence="8">This protein is an auxiliary protein of DNA polymerase delta and is involved in the control of eukaryotic DNA replication by increasing the polymerase's processivity during elongation of the leading strand.</text>
</comment>
<dbReference type="Gene3D" id="3.40.1190.20">
    <property type="match status" value="1"/>
</dbReference>
<keyword evidence="7 9" id="KW-0238">DNA-binding</keyword>
<dbReference type="EMBL" id="JAVFKD010000014">
    <property type="protein sequence ID" value="KAK5990878.1"/>
    <property type="molecule type" value="Genomic_DNA"/>
</dbReference>
<gene>
    <name evidence="12" type="ORF">PT974_09153</name>
</gene>
<comment type="caution">
    <text evidence="12">The sequence shown here is derived from an EMBL/GenBank/DDBJ whole genome shotgun (WGS) entry which is preliminary data.</text>
</comment>
<dbReference type="Gene3D" id="3.10.150.10">
    <property type="entry name" value="DNA Polymerase III, subunit A, domain 2"/>
    <property type="match status" value="2"/>
</dbReference>
<dbReference type="InterPro" id="IPR022659">
    <property type="entry name" value="Pr_cel_nuc_antig_CS"/>
</dbReference>
<dbReference type="InterPro" id="IPR029056">
    <property type="entry name" value="Ribokinase-like"/>
</dbReference>
<keyword evidence="9" id="KW-0235">DNA replication</keyword>
<accession>A0ABR0SFD7</accession>
<keyword evidence="5" id="KW-0418">Kinase</keyword>
<proteinExistence type="inferred from homology"/>
<keyword evidence="3" id="KW-0808">Transferase</keyword>
<name>A0ABR0SFD7_9HYPO</name>
<evidence type="ECO:0000259" key="10">
    <source>
        <dbReference type="Pfam" id="PF00705"/>
    </source>
</evidence>
<evidence type="ECO:0000256" key="3">
    <source>
        <dbReference type="ARBA" id="ARBA00022679"/>
    </source>
</evidence>
<dbReference type="CDD" id="cd01173">
    <property type="entry name" value="pyridoxal_pyridoxamine_kinase"/>
    <property type="match status" value="1"/>
</dbReference>
<evidence type="ECO:0000313" key="13">
    <source>
        <dbReference type="Proteomes" id="UP001338125"/>
    </source>
</evidence>
<feature type="domain" description="Proliferating cell nuclear antigen PCNA C-terminal" evidence="11">
    <location>
        <begin position="127"/>
        <end position="255"/>
    </location>
</feature>